<gene>
    <name evidence="2" type="ORF">B0H63DRAFT_488707</name>
</gene>
<feature type="signal peptide" evidence="1">
    <location>
        <begin position="1"/>
        <end position="16"/>
    </location>
</feature>
<comment type="caution">
    <text evidence="2">The sequence shown here is derived from an EMBL/GenBank/DDBJ whole genome shotgun (WGS) entry which is preliminary data.</text>
</comment>
<reference evidence="2" key="2">
    <citation type="submission" date="2023-06" db="EMBL/GenBank/DDBJ databases">
        <authorList>
            <consortium name="Lawrence Berkeley National Laboratory"/>
            <person name="Haridas S."/>
            <person name="Hensen N."/>
            <person name="Bonometti L."/>
            <person name="Westerberg I."/>
            <person name="Brannstrom I.O."/>
            <person name="Guillou S."/>
            <person name="Cros-Aarteil S."/>
            <person name="Calhoun S."/>
            <person name="Kuo A."/>
            <person name="Mondo S."/>
            <person name="Pangilinan J."/>
            <person name="Riley R."/>
            <person name="LaButti K."/>
            <person name="Andreopoulos B."/>
            <person name="Lipzen A."/>
            <person name="Chen C."/>
            <person name="Yanf M."/>
            <person name="Daum C."/>
            <person name="Ng V."/>
            <person name="Clum A."/>
            <person name="Steindorff A."/>
            <person name="Ohm R."/>
            <person name="Martin F."/>
            <person name="Silar P."/>
            <person name="Natvig D."/>
            <person name="Lalanne C."/>
            <person name="Gautier V."/>
            <person name="Ament-velasquez S.L."/>
            <person name="Kruys A."/>
            <person name="Hutchinson M.I."/>
            <person name="Powell A.J."/>
            <person name="Barry K."/>
            <person name="Miller A.N."/>
            <person name="Grigoriev I.V."/>
            <person name="Debuchy R."/>
            <person name="Gladieux P."/>
            <person name="Thoren M.H."/>
            <person name="Johannesson H."/>
        </authorList>
    </citation>
    <scope>NUCLEOTIDE SEQUENCE</scope>
    <source>
        <strain evidence="2">CBS 232.78</strain>
    </source>
</reference>
<evidence type="ECO:0000313" key="2">
    <source>
        <dbReference type="EMBL" id="KAK3368564.1"/>
    </source>
</evidence>
<protein>
    <submittedName>
        <fullName evidence="2">Uncharacterized protein</fullName>
    </submittedName>
</protein>
<reference evidence="2" key="1">
    <citation type="journal article" date="2023" name="Mol. Phylogenet. Evol.">
        <title>Genome-scale phylogeny and comparative genomics of the fungal order Sordariales.</title>
        <authorList>
            <person name="Hensen N."/>
            <person name="Bonometti L."/>
            <person name="Westerberg I."/>
            <person name="Brannstrom I.O."/>
            <person name="Guillou S."/>
            <person name="Cros-Aarteil S."/>
            <person name="Calhoun S."/>
            <person name="Haridas S."/>
            <person name="Kuo A."/>
            <person name="Mondo S."/>
            <person name="Pangilinan J."/>
            <person name="Riley R."/>
            <person name="LaButti K."/>
            <person name="Andreopoulos B."/>
            <person name="Lipzen A."/>
            <person name="Chen C."/>
            <person name="Yan M."/>
            <person name="Daum C."/>
            <person name="Ng V."/>
            <person name="Clum A."/>
            <person name="Steindorff A."/>
            <person name="Ohm R.A."/>
            <person name="Martin F."/>
            <person name="Silar P."/>
            <person name="Natvig D.O."/>
            <person name="Lalanne C."/>
            <person name="Gautier V."/>
            <person name="Ament-Velasquez S.L."/>
            <person name="Kruys A."/>
            <person name="Hutchinson M.I."/>
            <person name="Powell A.J."/>
            <person name="Barry K."/>
            <person name="Miller A.N."/>
            <person name="Grigoriev I.V."/>
            <person name="Debuchy R."/>
            <person name="Gladieux P."/>
            <person name="Hiltunen Thoren M."/>
            <person name="Johannesson H."/>
        </authorList>
    </citation>
    <scope>NUCLEOTIDE SEQUENCE</scope>
    <source>
        <strain evidence="2">CBS 232.78</strain>
    </source>
</reference>
<dbReference type="EMBL" id="JAULSW010000010">
    <property type="protein sequence ID" value="KAK3368564.1"/>
    <property type="molecule type" value="Genomic_DNA"/>
</dbReference>
<accession>A0AAE0N3Z2</accession>
<feature type="chain" id="PRO_5042204126" evidence="1">
    <location>
        <begin position="17"/>
        <end position="72"/>
    </location>
</feature>
<dbReference type="AlphaFoldDB" id="A0AAE0N3Z2"/>
<evidence type="ECO:0000256" key="1">
    <source>
        <dbReference type="SAM" id="SignalP"/>
    </source>
</evidence>
<dbReference type="Proteomes" id="UP001285441">
    <property type="component" value="Unassembled WGS sequence"/>
</dbReference>
<evidence type="ECO:0000313" key="3">
    <source>
        <dbReference type="Proteomes" id="UP001285441"/>
    </source>
</evidence>
<keyword evidence="1" id="KW-0732">Signal</keyword>
<sequence>MQFLFLRAASLGRLAACQVAMRSVVSGNHGVQASIRPRKKVLGTYLTPLDRSRLDICVCLKRLLPTSVTSAL</sequence>
<organism evidence="2 3">
    <name type="scientific">Podospora didyma</name>
    <dbReference type="NCBI Taxonomy" id="330526"/>
    <lineage>
        <taxon>Eukaryota</taxon>
        <taxon>Fungi</taxon>
        <taxon>Dikarya</taxon>
        <taxon>Ascomycota</taxon>
        <taxon>Pezizomycotina</taxon>
        <taxon>Sordariomycetes</taxon>
        <taxon>Sordariomycetidae</taxon>
        <taxon>Sordariales</taxon>
        <taxon>Podosporaceae</taxon>
        <taxon>Podospora</taxon>
    </lineage>
</organism>
<name>A0AAE0N3Z2_9PEZI</name>
<keyword evidence="3" id="KW-1185">Reference proteome</keyword>
<proteinExistence type="predicted"/>